<dbReference type="InterPro" id="IPR016181">
    <property type="entry name" value="Acyl_CoA_acyltransferase"/>
</dbReference>
<evidence type="ECO:0000313" key="3">
    <source>
        <dbReference type="Proteomes" id="UP000521922"/>
    </source>
</evidence>
<dbReference type="AlphaFoldDB" id="A0A7Y9DPX9"/>
<organism evidence="2 3">
    <name type="scientific">Kineococcus aurantiacus</name>
    <dbReference type="NCBI Taxonomy" id="37633"/>
    <lineage>
        <taxon>Bacteria</taxon>
        <taxon>Bacillati</taxon>
        <taxon>Actinomycetota</taxon>
        <taxon>Actinomycetes</taxon>
        <taxon>Kineosporiales</taxon>
        <taxon>Kineosporiaceae</taxon>
        <taxon>Kineococcus</taxon>
    </lineage>
</organism>
<dbReference type="RefSeq" id="WP_179755105.1">
    <property type="nucleotide sequence ID" value="NZ_BAAAGN010000014.1"/>
</dbReference>
<evidence type="ECO:0000259" key="1">
    <source>
        <dbReference type="Pfam" id="PF13480"/>
    </source>
</evidence>
<name>A0A7Y9DPX9_9ACTN</name>
<keyword evidence="3" id="KW-1185">Reference proteome</keyword>
<comment type="caution">
    <text evidence="2">The sequence shown here is derived from an EMBL/GenBank/DDBJ whole genome shotgun (WGS) entry which is preliminary data.</text>
</comment>
<reference evidence="2 3" key="1">
    <citation type="submission" date="2020-07" db="EMBL/GenBank/DDBJ databases">
        <title>Sequencing the genomes of 1000 actinobacteria strains.</title>
        <authorList>
            <person name="Klenk H.-P."/>
        </authorList>
    </citation>
    <scope>NUCLEOTIDE SEQUENCE [LARGE SCALE GENOMIC DNA]</scope>
    <source>
        <strain evidence="2 3">DSM 7487</strain>
    </source>
</reference>
<evidence type="ECO:0000313" key="2">
    <source>
        <dbReference type="EMBL" id="NYD24604.1"/>
    </source>
</evidence>
<dbReference type="Pfam" id="PF13480">
    <property type="entry name" value="Acetyltransf_6"/>
    <property type="match status" value="1"/>
</dbReference>
<accession>A0A7Y9DPX9</accession>
<dbReference type="EMBL" id="JACCBB010000001">
    <property type="protein sequence ID" value="NYD24604.1"/>
    <property type="molecule type" value="Genomic_DNA"/>
</dbReference>
<dbReference type="InterPro" id="IPR038740">
    <property type="entry name" value="BioF2-like_GNAT_dom"/>
</dbReference>
<gene>
    <name evidence="2" type="ORF">BJ968_004144</name>
</gene>
<proteinExistence type="predicted"/>
<dbReference type="SUPFAM" id="SSF55729">
    <property type="entry name" value="Acyl-CoA N-acyltransferases (Nat)"/>
    <property type="match status" value="1"/>
</dbReference>
<protein>
    <recommendedName>
        <fullName evidence="1">BioF2-like acetyltransferase domain-containing protein</fullName>
    </recommendedName>
</protein>
<feature type="domain" description="BioF2-like acetyltransferase" evidence="1">
    <location>
        <begin position="172"/>
        <end position="315"/>
    </location>
</feature>
<sequence>MNLTWTLTPTVPAQRDVHVLTGPEAVREAVHASGAPSPTAATASPAWVRAASAGAPPASLWAVQLRSAGRVEALAVLRDDVHDDGTSTRLLTGGDGYEAGVLAASPRAARALGAALAAQADRRGTALRLEDLPDDPLVRALAAGAGARVRALDPVPVVVRPGEGEALVSAGMRKNLRKTANRLRTDGVDVELRISTDPAAFAAAVPELEVAYRDRDTVHGIACALDTPQGRRTWRSRLEALGELGRRELAELRLDGELAAYVVGVPGGPRYGIFEGRFVTRWARYSPGRLLEHAVLEHAFASPGVQVVDWMTGVAPETLLAVSRFESRLCLDRPAPDRVPPVGARRVPQPASAR</sequence>
<dbReference type="Proteomes" id="UP000521922">
    <property type="component" value="Unassembled WGS sequence"/>
</dbReference>